<dbReference type="Pfam" id="PF26580">
    <property type="entry name" value="Mtb12_C"/>
    <property type="match status" value="1"/>
</dbReference>
<comment type="caution">
    <text evidence="6">The sequence shown here is derived from an EMBL/GenBank/DDBJ whole genome shotgun (WGS) entry which is preliminary data.</text>
</comment>
<comment type="similarity">
    <text evidence="2">Belongs to the MTB12 family.</text>
</comment>
<evidence type="ECO:0000259" key="5">
    <source>
        <dbReference type="Pfam" id="PF26580"/>
    </source>
</evidence>
<feature type="signal peptide" evidence="4">
    <location>
        <begin position="1"/>
        <end position="24"/>
    </location>
</feature>
<accession>A0A1W9Z449</accession>
<protein>
    <recommendedName>
        <fullName evidence="5">Low molecular weight antigen MTB12-like C-terminal domain-containing protein</fullName>
    </recommendedName>
</protein>
<keyword evidence="7" id="KW-1185">Reference proteome</keyword>
<evidence type="ECO:0000256" key="2">
    <source>
        <dbReference type="ARBA" id="ARBA00093774"/>
    </source>
</evidence>
<evidence type="ECO:0000313" key="7">
    <source>
        <dbReference type="Proteomes" id="UP000192366"/>
    </source>
</evidence>
<gene>
    <name evidence="6" type="ORF">BST17_01255</name>
</gene>
<organism evidence="6 7">
    <name type="scientific">Mycolicibacterium bacteremicum</name>
    <name type="common">Mycobacterium bacteremicum</name>
    <dbReference type="NCBI Taxonomy" id="564198"/>
    <lineage>
        <taxon>Bacteria</taxon>
        <taxon>Bacillati</taxon>
        <taxon>Actinomycetota</taxon>
        <taxon>Actinomycetes</taxon>
        <taxon>Mycobacteriales</taxon>
        <taxon>Mycobacteriaceae</taxon>
        <taxon>Mycolicibacterium</taxon>
    </lineage>
</organism>
<dbReference type="PROSITE" id="PS51257">
    <property type="entry name" value="PROKAR_LIPOPROTEIN"/>
    <property type="match status" value="1"/>
</dbReference>
<dbReference type="EMBL" id="MVHJ01000001">
    <property type="protein sequence ID" value="ORA07128.1"/>
    <property type="molecule type" value="Genomic_DNA"/>
</dbReference>
<dbReference type="AlphaFoldDB" id="A0A1W9Z449"/>
<evidence type="ECO:0000256" key="3">
    <source>
        <dbReference type="SAM" id="MobiDB-lite"/>
    </source>
</evidence>
<dbReference type="STRING" id="564198.BST17_01255"/>
<dbReference type="Proteomes" id="UP000192366">
    <property type="component" value="Unassembled WGS sequence"/>
</dbReference>
<dbReference type="RefSeq" id="WP_083054768.1">
    <property type="nucleotide sequence ID" value="NZ_JACKVM010000014.1"/>
</dbReference>
<evidence type="ECO:0000313" key="6">
    <source>
        <dbReference type="EMBL" id="ORA07128.1"/>
    </source>
</evidence>
<feature type="domain" description="Low molecular weight antigen MTB12-like C-terminal" evidence="5">
    <location>
        <begin position="58"/>
        <end position="176"/>
    </location>
</feature>
<reference evidence="6 7" key="1">
    <citation type="submission" date="2017-02" db="EMBL/GenBank/DDBJ databases">
        <title>The new phylogeny of genus Mycobacterium.</title>
        <authorList>
            <person name="Tortoli E."/>
            <person name="Trovato A."/>
            <person name="Cirillo D.M."/>
        </authorList>
    </citation>
    <scope>NUCLEOTIDE SEQUENCE [LARGE SCALE GENOMIC DNA]</scope>
    <source>
        <strain evidence="6 7">DSM 45578</strain>
    </source>
</reference>
<dbReference type="InterPro" id="IPR058644">
    <property type="entry name" value="Mtb12-like_C"/>
</dbReference>
<sequence>MRRAGSPVTSLRPKLALSAVTSVAALMLSGCGDEPVPPAPEQTTTASAAADASAPAAPLPAPEALTGVLSRLADPSIPGEQKVPLVQFATPQDAAALDRFATATVDAGLAPLTFQAADLVWSDTDYGDVVATVTVAPANPIPGTAPFTFPMQFTLHEGAWQLTRDTADQLLELQAQTPLPTPPR</sequence>
<evidence type="ECO:0000256" key="4">
    <source>
        <dbReference type="SAM" id="SignalP"/>
    </source>
</evidence>
<proteinExistence type="inferred from homology"/>
<feature type="compositionally biased region" description="Low complexity" evidence="3">
    <location>
        <begin position="43"/>
        <end position="57"/>
    </location>
</feature>
<dbReference type="OrthoDB" id="4752301at2"/>
<feature type="region of interest" description="Disordered" evidence="3">
    <location>
        <begin position="33"/>
        <end position="57"/>
    </location>
</feature>
<evidence type="ECO:0000256" key="1">
    <source>
        <dbReference type="ARBA" id="ARBA00022729"/>
    </source>
</evidence>
<keyword evidence="1 4" id="KW-0732">Signal</keyword>
<name>A0A1W9Z449_MYCBA</name>
<feature type="chain" id="PRO_5013026876" description="Low molecular weight antigen MTB12-like C-terminal domain-containing protein" evidence="4">
    <location>
        <begin position="25"/>
        <end position="184"/>
    </location>
</feature>